<feature type="transmembrane region" description="Helical" evidence="8">
    <location>
        <begin position="119"/>
        <end position="140"/>
    </location>
</feature>
<dbReference type="OrthoDB" id="10006326at2759"/>
<sequence>MNLNISVFREPRGVMRILHFVFSICAFATIAGYTGYVTFKCDGNTDTIKKDFEYPFQLIIPASEIRLPKNCTSSIIGDFSSDAKFFVATGILAMLYSITISVVYIKFDEMYKSNNQFPLIDFVITVIFGVLWLSSSAAWANGLSGLKYATEPQIIGSECHCMTFTSNFSTLNISIFGFLNFFLWAADLWFLYKETAWFQGNQPQTNSGV</sequence>
<dbReference type="Pfam" id="PF01284">
    <property type="entry name" value="MARVEL"/>
    <property type="match status" value="1"/>
</dbReference>
<keyword evidence="6" id="KW-0325">Glycoprotein</keyword>
<keyword evidence="4 8" id="KW-1133">Transmembrane helix</keyword>
<evidence type="ECO:0000256" key="3">
    <source>
        <dbReference type="ARBA" id="ARBA00022692"/>
    </source>
</evidence>
<dbReference type="InterPro" id="IPR001285">
    <property type="entry name" value="Synaptophysin/porin"/>
</dbReference>
<evidence type="ECO:0000256" key="7">
    <source>
        <dbReference type="PROSITE-ProRule" id="PRU00581"/>
    </source>
</evidence>
<dbReference type="AlphaFoldDB" id="A0A482VK92"/>
<protein>
    <submittedName>
        <fullName evidence="10">Synaptoporin</fullName>
    </submittedName>
</protein>
<proteinExistence type="inferred from homology"/>
<feature type="transmembrane region" description="Helical" evidence="8">
    <location>
        <begin position="173"/>
        <end position="192"/>
    </location>
</feature>
<dbReference type="PRINTS" id="PR00220">
    <property type="entry name" value="SYNAPTOPHYSN"/>
</dbReference>
<dbReference type="GO" id="GO:0030672">
    <property type="term" value="C:synaptic vesicle membrane"/>
    <property type="evidence" value="ECO:0007669"/>
    <property type="project" value="TreeGrafter"/>
</dbReference>
<feature type="transmembrane region" description="Helical" evidence="8">
    <location>
        <begin position="85"/>
        <end position="107"/>
    </location>
</feature>
<gene>
    <name evidence="10" type="ORF">BDFB_001192</name>
</gene>
<dbReference type="Proteomes" id="UP000292052">
    <property type="component" value="Unassembled WGS sequence"/>
</dbReference>
<feature type="domain" description="MARVEL" evidence="9">
    <location>
        <begin position="7"/>
        <end position="196"/>
    </location>
</feature>
<keyword evidence="11" id="KW-1185">Reference proteome</keyword>
<name>A0A482VK92_ASBVE</name>
<evidence type="ECO:0000256" key="1">
    <source>
        <dbReference type="ARBA" id="ARBA00004141"/>
    </source>
</evidence>
<evidence type="ECO:0000313" key="10">
    <source>
        <dbReference type="EMBL" id="RZC33026.1"/>
    </source>
</evidence>
<evidence type="ECO:0000256" key="6">
    <source>
        <dbReference type="ARBA" id="ARBA00023180"/>
    </source>
</evidence>
<evidence type="ECO:0000256" key="8">
    <source>
        <dbReference type="SAM" id="Phobius"/>
    </source>
</evidence>
<evidence type="ECO:0000256" key="2">
    <source>
        <dbReference type="ARBA" id="ARBA00006476"/>
    </source>
</evidence>
<comment type="caution">
    <text evidence="10">The sequence shown here is derived from an EMBL/GenBank/DDBJ whole genome shotgun (WGS) entry which is preliminary data.</text>
</comment>
<comment type="similarity">
    <text evidence="2">Belongs to the synaptophysin/synaptobrevin family.</text>
</comment>
<accession>A0A482VK92</accession>
<evidence type="ECO:0000256" key="5">
    <source>
        <dbReference type="ARBA" id="ARBA00023136"/>
    </source>
</evidence>
<comment type="subcellular location">
    <subcellularLocation>
        <location evidence="1">Membrane</location>
        <topology evidence="1">Multi-pass membrane protein</topology>
    </subcellularLocation>
</comment>
<evidence type="ECO:0000313" key="11">
    <source>
        <dbReference type="Proteomes" id="UP000292052"/>
    </source>
</evidence>
<dbReference type="PANTHER" id="PTHR10306">
    <property type="entry name" value="SYNAPTOPHYSIN"/>
    <property type="match status" value="1"/>
</dbReference>
<dbReference type="STRING" id="1661398.A0A482VK92"/>
<keyword evidence="5 7" id="KW-0472">Membrane</keyword>
<dbReference type="EMBL" id="QDEB01092637">
    <property type="protein sequence ID" value="RZC33026.1"/>
    <property type="molecule type" value="Genomic_DNA"/>
</dbReference>
<dbReference type="PROSITE" id="PS51225">
    <property type="entry name" value="MARVEL"/>
    <property type="match status" value="1"/>
</dbReference>
<evidence type="ECO:0000256" key="4">
    <source>
        <dbReference type="ARBA" id="ARBA00022989"/>
    </source>
</evidence>
<reference evidence="10 11" key="1">
    <citation type="submission" date="2017-03" db="EMBL/GenBank/DDBJ databases">
        <title>Genome of the blue death feigning beetle - Asbolus verrucosus.</title>
        <authorList>
            <person name="Rider S.D."/>
        </authorList>
    </citation>
    <scope>NUCLEOTIDE SEQUENCE [LARGE SCALE GENOMIC DNA]</scope>
    <source>
        <strain evidence="10">Butters</strain>
        <tissue evidence="10">Head and leg muscle</tissue>
    </source>
</reference>
<organism evidence="10 11">
    <name type="scientific">Asbolus verrucosus</name>
    <name type="common">Desert ironclad beetle</name>
    <dbReference type="NCBI Taxonomy" id="1661398"/>
    <lineage>
        <taxon>Eukaryota</taxon>
        <taxon>Metazoa</taxon>
        <taxon>Ecdysozoa</taxon>
        <taxon>Arthropoda</taxon>
        <taxon>Hexapoda</taxon>
        <taxon>Insecta</taxon>
        <taxon>Pterygota</taxon>
        <taxon>Neoptera</taxon>
        <taxon>Endopterygota</taxon>
        <taxon>Coleoptera</taxon>
        <taxon>Polyphaga</taxon>
        <taxon>Cucujiformia</taxon>
        <taxon>Tenebrionidae</taxon>
        <taxon>Pimeliinae</taxon>
        <taxon>Asbolus</taxon>
    </lineage>
</organism>
<keyword evidence="3 7" id="KW-0812">Transmembrane</keyword>
<dbReference type="PANTHER" id="PTHR10306:SF17">
    <property type="entry name" value="MARVEL DOMAIN-CONTAINING PROTEIN"/>
    <property type="match status" value="1"/>
</dbReference>
<feature type="transmembrane region" description="Helical" evidence="8">
    <location>
        <begin position="20"/>
        <end position="39"/>
    </location>
</feature>
<evidence type="ECO:0000259" key="9">
    <source>
        <dbReference type="PROSITE" id="PS51225"/>
    </source>
</evidence>
<dbReference type="InterPro" id="IPR008253">
    <property type="entry name" value="Marvel"/>
</dbReference>